<dbReference type="PANTHER" id="PTHR30329">
    <property type="entry name" value="STATOR ELEMENT OF FLAGELLAR MOTOR COMPLEX"/>
    <property type="match status" value="1"/>
</dbReference>
<organism evidence="4 5">
    <name type="scientific">Archangium lansingense</name>
    <dbReference type="NCBI Taxonomy" id="2995310"/>
    <lineage>
        <taxon>Bacteria</taxon>
        <taxon>Pseudomonadati</taxon>
        <taxon>Myxococcota</taxon>
        <taxon>Myxococcia</taxon>
        <taxon>Myxococcales</taxon>
        <taxon>Cystobacterineae</taxon>
        <taxon>Archangiaceae</taxon>
        <taxon>Archangium</taxon>
    </lineage>
</organism>
<name>A0ABT4ADJ2_9BACT</name>
<evidence type="ECO:0000259" key="3">
    <source>
        <dbReference type="PROSITE" id="PS51123"/>
    </source>
</evidence>
<feature type="chain" id="PRO_5045053300" evidence="2">
    <location>
        <begin position="20"/>
        <end position="339"/>
    </location>
</feature>
<evidence type="ECO:0000313" key="5">
    <source>
        <dbReference type="Proteomes" id="UP001207654"/>
    </source>
</evidence>
<protein>
    <submittedName>
        <fullName evidence="4">OmpA family protein</fullName>
    </submittedName>
</protein>
<accession>A0ABT4ADJ2</accession>
<dbReference type="InterPro" id="IPR050330">
    <property type="entry name" value="Bact_OuterMem_StrucFunc"/>
</dbReference>
<evidence type="ECO:0000256" key="2">
    <source>
        <dbReference type="SAM" id="SignalP"/>
    </source>
</evidence>
<feature type="signal peptide" evidence="2">
    <location>
        <begin position="1"/>
        <end position="19"/>
    </location>
</feature>
<dbReference type="EMBL" id="JAPNKA010000001">
    <property type="protein sequence ID" value="MCY1079738.1"/>
    <property type="molecule type" value="Genomic_DNA"/>
</dbReference>
<dbReference type="RefSeq" id="WP_267538437.1">
    <property type="nucleotide sequence ID" value="NZ_JAPNKA010000001.1"/>
</dbReference>
<evidence type="ECO:0000313" key="4">
    <source>
        <dbReference type="EMBL" id="MCY1079738.1"/>
    </source>
</evidence>
<keyword evidence="2" id="KW-0732">Signal</keyword>
<dbReference type="InterPro" id="IPR036737">
    <property type="entry name" value="OmpA-like_sf"/>
</dbReference>
<dbReference type="CDD" id="cd07185">
    <property type="entry name" value="OmpA_C-like"/>
    <property type="match status" value="1"/>
</dbReference>
<dbReference type="PROSITE" id="PS51123">
    <property type="entry name" value="OMPA_2"/>
    <property type="match status" value="1"/>
</dbReference>
<feature type="domain" description="OmpA-like" evidence="3">
    <location>
        <begin position="201"/>
        <end position="324"/>
    </location>
</feature>
<dbReference type="InterPro" id="IPR006665">
    <property type="entry name" value="OmpA-like"/>
</dbReference>
<dbReference type="Gene3D" id="3.30.1330.60">
    <property type="entry name" value="OmpA-like domain"/>
    <property type="match status" value="1"/>
</dbReference>
<dbReference type="Proteomes" id="UP001207654">
    <property type="component" value="Unassembled WGS sequence"/>
</dbReference>
<dbReference type="PANTHER" id="PTHR30329:SF21">
    <property type="entry name" value="LIPOPROTEIN YIAD-RELATED"/>
    <property type="match status" value="1"/>
</dbReference>
<evidence type="ECO:0000256" key="1">
    <source>
        <dbReference type="PROSITE-ProRule" id="PRU00473"/>
    </source>
</evidence>
<dbReference type="SUPFAM" id="SSF103088">
    <property type="entry name" value="OmpA-like"/>
    <property type="match status" value="1"/>
</dbReference>
<comment type="caution">
    <text evidence="4">The sequence shown here is derived from an EMBL/GenBank/DDBJ whole genome shotgun (WGS) entry which is preliminary data.</text>
</comment>
<proteinExistence type="predicted"/>
<reference evidence="4 5" key="1">
    <citation type="submission" date="2022-11" db="EMBL/GenBank/DDBJ databases">
        <title>Minimal conservation of predation-associated metabolite biosynthetic gene clusters underscores biosynthetic potential of Myxococcota including descriptions for ten novel species: Archangium lansinium sp. nov., Myxococcus landrumus sp. nov., Nannocystis bai.</title>
        <authorList>
            <person name="Ahearne A."/>
            <person name="Stevens C."/>
            <person name="Phillips K."/>
        </authorList>
    </citation>
    <scope>NUCLEOTIDE SEQUENCE [LARGE SCALE GENOMIC DNA]</scope>
    <source>
        <strain evidence="4 5">MIWBW</strain>
    </source>
</reference>
<sequence length="339" mass="37362">MNTRLLLLCLTLSPLCALADAVRVSLQPRAAEGKGLPELRVHIEEPIAGFELKLERGDGKQVRVKGGGKPGVTRALPLEQPEGRFHYEGELVVRFPDAEEASIPLSFDTELLGPLQLTVVPEDVDVEGRTLRFTLSRPASRAQVTVLMDTGKKAFDGEVPFDGAPAGKPLEVTWPAAEGRVLRISLKAFDTSEFYTGVDLFPWRVDIPHEEVNFASGRADVPAAERRKLDSSHALIADAVTRYGRFAELRLYILGHTDTVGDSDSNRKLSLERARSIAAYLRKRGLKLPIFYEGLGEQSPRVATQDETDEAANRRAEYILAVEPPALAPTPIPPQWRKL</sequence>
<keyword evidence="5" id="KW-1185">Reference proteome</keyword>
<gene>
    <name evidence="4" type="ORF">OV287_35320</name>
</gene>
<keyword evidence="1" id="KW-0472">Membrane</keyword>
<dbReference type="Pfam" id="PF00691">
    <property type="entry name" value="OmpA"/>
    <property type="match status" value="1"/>
</dbReference>